<dbReference type="AlphaFoldDB" id="A0A1F5QBX0"/>
<comment type="caution">
    <text evidence="1">The sequence shown here is derived from an EMBL/GenBank/DDBJ whole genome shotgun (WGS) entry which is preliminary data.</text>
</comment>
<sequence>MSKILVIFDSSNFYHRSKKVAPQVHLTKFHYRKLAEALTGTKEIDIEYCVGEIKRERNNPKSTQMYNGQMSLFYVLREQNIVIKKAS</sequence>
<name>A0A1F5QBX0_9BACT</name>
<dbReference type="Proteomes" id="UP000177235">
    <property type="component" value="Unassembled WGS sequence"/>
</dbReference>
<dbReference type="EMBL" id="MFFF01000017">
    <property type="protein sequence ID" value="OGE99701.1"/>
    <property type="molecule type" value="Genomic_DNA"/>
</dbReference>
<evidence type="ECO:0008006" key="3">
    <source>
        <dbReference type="Google" id="ProtNLM"/>
    </source>
</evidence>
<evidence type="ECO:0000313" key="1">
    <source>
        <dbReference type="EMBL" id="OGE99701.1"/>
    </source>
</evidence>
<proteinExistence type="predicted"/>
<evidence type="ECO:0000313" key="2">
    <source>
        <dbReference type="Proteomes" id="UP000177235"/>
    </source>
</evidence>
<gene>
    <name evidence="1" type="ORF">A3J05_01695</name>
</gene>
<reference evidence="1 2" key="1">
    <citation type="journal article" date="2016" name="Nat. Commun.">
        <title>Thousands of microbial genomes shed light on interconnected biogeochemical processes in an aquifer system.</title>
        <authorList>
            <person name="Anantharaman K."/>
            <person name="Brown C.T."/>
            <person name="Hug L.A."/>
            <person name="Sharon I."/>
            <person name="Castelle C.J."/>
            <person name="Probst A.J."/>
            <person name="Thomas B.C."/>
            <person name="Singh A."/>
            <person name="Wilkins M.J."/>
            <person name="Karaoz U."/>
            <person name="Brodie E.L."/>
            <person name="Williams K.H."/>
            <person name="Hubbard S.S."/>
            <person name="Banfield J.F."/>
        </authorList>
    </citation>
    <scope>NUCLEOTIDE SEQUENCE [LARGE SCALE GENOMIC DNA]</scope>
</reference>
<protein>
    <recommendedName>
        <fullName evidence="3">NYN domain-containing protein</fullName>
    </recommendedName>
</protein>
<accession>A0A1F5QBX0</accession>
<organism evidence="1 2">
    <name type="scientific">Candidatus Doudnabacteria bacterium RIFCSPLOWO2_02_FULL_48_13</name>
    <dbReference type="NCBI Taxonomy" id="1817845"/>
    <lineage>
        <taxon>Bacteria</taxon>
        <taxon>Candidatus Doudnaibacteriota</taxon>
    </lineage>
</organism>